<accession>A0A1X6WSB0</accession>
<feature type="domain" description="HTH cro/C1-type" evidence="3">
    <location>
        <begin position="205"/>
        <end position="260"/>
    </location>
</feature>
<dbReference type="PANTHER" id="PTHR46558">
    <property type="entry name" value="TRACRIPTIONAL REGULATORY PROTEIN-RELATED-RELATED"/>
    <property type="match status" value="1"/>
</dbReference>
<dbReference type="RefSeq" id="WP_086952737.1">
    <property type="nucleotide sequence ID" value="NZ_FWFD01000019.1"/>
</dbReference>
<dbReference type="Pfam" id="PF01381">
    <property type="entry name" value="HTH_3"/>
    <property type="match status" value="2"/>
</dbReference>
<dbReference type="SUPFAM" id="SSF47413">
    <property type="entry name" value="lambda repressor-like DNA-binding domains"/>
    <property type="match status" value="3"/>
</dbReference>
<feature type="coiled-coil region" evidence="2">
    <location>
        <begin position="265"/>
        <end position="292"/>
    </location>
</feature>
<keyword evidence="1" id="KW-0238">DNA-binding</keyword>
<evidence type="ECO:0000313" key="4">
    <source>
        <dbReference type="EMBL" id="SLM87122.1"/>
    </source>
</evidence>
<evidence type="ECO:0000256" key="2">
    <source>
        <dbReference type="SAM" id="Coils"/>
    </source>
</evidence>
<dbReference type="GO" id="GO:0003677">
    <property type="term" value="F:DNA binding"/>
    <property type="evidence" value="ECO:0007669"/>
    <property type="project" value="UniProtKB-KW"/>
</dbReference>
<dbReference type="OrthoDB" id="2168837at2"/>
<dbReference type="AlphaFoldDB" id="A0A1X6WSB0"/>
<keyword evidence="2" id="KW-0175">Coiled coil</keyword>
<reference evidence="5" key="1">
    <citation type="submission" date="2017-02" db="EMBL/GenBank/DDBJ databases">
        <authorList>
            <person name="Dridi B."/>
        </authorList>
    </citation>
    <scope>NUCLEOTIDE SEQUENCE [LARGE SCALE GENOMIC DNA]</scope>
    <source>
        <strain evidence="5">bH819</strain>
    </source>
</reference>
<gene>
    <name evidence="4" type="ORF">FM121_13570</name>
</gene>
<evidence type="ECO:0000259" key="3">
    <source>
        <dbReference type="PROSITE" id="PS50943"/>
    </source>
</evidence>
<feature type="domain" description="HTH cro/C1-type" evidence="3">
    <location>
        <begin position="21"/>
        <end position="77"/>
    </location>
</feature>
<dbReference type="SMART" id="SM00530">
    <property type="entry name" value="HTH_XRE"/>
    <property type="match status" value="3"/>
</dbReference>
<dbReference type="Gene3D" id="1.10.260.40">
    <property type="entry name" value="lambda repressor-like DNA-binding domains"/>
    <property type="match status" value="3"/>
</dbReference>
<proteinExistence type="predicted"/>
<organism evidence="4 5">
    <name type="scientific">Vagococcus fluvialis bH819</name>
    <dbReference type="NCBI Taxonomy" id="1255619"/>
    <lineage>
        <taxon>Bacteria</taxon>
        <taxon>Bacillati</taxon>
        <taxon>Bacillota</taxon>
        <taxon>Bacilli</taxon>
        <taxon>Lactobacillales</taxon>
        <taxon>Enterococcaceae</taxon>
        <taxon>Vagococcus</taxon>
    </lineage>
</organism>
<dbReference type="PANTHER" id="PTHR46558:SF4">
    <property type="entry name" value="DNA-BIDING PHAGE PROTEIN"/>
    <property type="match status" value="1"/>
</dbReference>
<protein>
    <submittedName>
        <fullName evidence="4">Prophage ps3 protein 15</fullName>
    </submittedName>
</protein>
<dbReference type="InterPro" id="IPR010982">
    <property type="entry name" value="Lambda_DNA-bd_dom_sf"/>
</dbReference>
<sequence>MNRFSNKEGEKVKAIGYGERIEQIRKSMKLTLEQFGKLFDPPASKGLVRNWEIENNLPNKDRLLDIAMIGNVTVDYIIYGESNQNILEKNNTNIDPQKVGQRIKQIRLLNGWTMEHLGRLLGGSPKSTIATWESGRNLPKKKYIDKLAEISQVTAEWILLGEEDFKDIIINNLKIENTKLIRIINDIENTSYEKKINPLAVGKRIKELRQLKGWTMEELGEKSDNSPRATVSNWERGTNFPSKKKLLLLANVGETTIDWLLSGQIDLKDQTIQEQEKEIKSLKRKIEQIKEIVVNYH</sequence>
<keyword evidence="5" id="KW-1185">Reference proteome</keyword>
<name>A0A1X6WSB0_9ENTE</name>
<evidence type="ECO:0000313" key="5">
    <source>
        <dbReference type="Proteomes" id="UP000195918"/>
    </source>
</evidence>
<dbReference type="CDD" id="cd00093">
    <property type="entry name" value="HTH_XRE"/>
    <property type="match status" value="3"/>
</dbReference>
<dbReference type="PROSITE" id="PS50943">
    <property type="entry name" value="HTH_CROC1"/>
    <property type="match status" value="3"/>
</dbReference>
<dbReference type="InterPro" id="IPR001387">
    <property type="entry name" value="Cro/C1-type_HTH"/>
</dbReference>
<feature type="domain" description="HTH cro/C1-type" evidence="3">
    <location>
        <begin position="103"/>
        <end position="158"/>
    </location>
</feature>
<dbReference type="EMBL" id="FWFD01000019">
    <property type="protein sequence ID" value="SLM87122.1"/>
    <property type="molecule type" value="Genomic_DNA"/>
</dbReference>
<evidence type="ECO:0000256" key="1">
    <source>
        <dbReference type="ARBA" id="ARBA00023125"/>
    </source>
</evidence>
<dbReference type="Proteomes" id="UP000195918">
    <property type="component" value="Unassembled WGS sequence"/>
</dbReference>